<comment type="subcellular location">
    <subcellularLocation>
        <location evidence="1">Nucleus</location>
    </subcellularLocation>
</comment>
<sequence length="310" mass="36098">MESIVSEPEPTVNQTNKRKQTTLNHYMNSFTKQDQEELESLLVRAFCTCPSFQIPSRHTLSGNLLNKEYKDLKKLVRNVFNETPYFCITSDGWSNINKAPIVNYMITTPKPIFYKSVYTKEEHHTGENIAKGIEECMISIGIDKFTAVITDNANNMKSAWRILTEKYADKIFLGCWAHGINSTLRRIQKEKYGYEVALTLTVETRWMSVFECLDHILKTKIAMRALLAEENIILNQEIKNYIINDCFWEELKNLCDFLGLFINFIRKLEGDEPYLSSAFVTLRDIENNILLNNKIPNDLVEYSIDRAKYR</sequence>
<keyword evidence="4" id="KW-0862">Zinc</keyword>
<dbReference type="Proteomes" id="UP000684084">
    <property type="component" value="Unassembled WGS sequence"/>
</dbReference>
<dbReference type="AlphaFoldDB" id="A0A916EI75"/>
<comment type="caution">
    <text evidence="7">The sequence shown here is derived from an EMBL/GenBank/DDBJ whole genome shotgun (WGS) entry which is preliminary data.</text>
</comment>
<reference evidence="7" key="1">
    <citation type="submission" date="2020-05" db="EMBL/GenBank/DDBJ databases">
        <authorList>
            <person name="Rincon C."/>
            <person name="Sanders R I."/>
            <person name="Robbins C."/>
            <person name="Chaturvedi A."/>
        </authorList>
    </citation>
    <scope>NUCLEOTIDE SEQUENCE</scope>
    <source>
        <strain evidence="7">CHB12</strain>
    </source>
</reference>
<evidence type="ECO:0000313" key="7">
    <source>
        <dbReference type="EMBL" id="CAB5384784.1"/>
    </source>
</evidence>
<dbReference type="PANTHER" id="PTHR46481:SF10">
    <property type="entry name" value="ZINC FINGER BED DOMAIN-CONTAINING PROTEIN 39"/>
    <property type="match status" value="1"/>
</dbReference>
<evidence type="ECO:0000256" key="2">
    <source>
        <dbReference type="ARBA" id="ARBA00022723"/>
    </source>
</evidence>
<dbReference type="InterPro" id="IPR007021">
    <property type="entry name" value="DUF659"/>
</dbReference>
<protein>
    <recommendedName>
        <fullName evidence="6">DUF659 domain-containing protein</fullName>
    </recommendedName>
</protein>
<evidence type="ECO:0000256" key="4">
    <source>
        <dbReference type="ARBA" id="ARBA00022833"/>
    </source>
</evidence>
<dbReference type="Pfam" id="PF04937">
    <property type="entry name" value="DUF659"/>
    <property type="match status" value="1"/>
</dbReference>
<dbReference type="VEuPathDB" id="FungiDB:RhiirFUN_022792"/>
<name>A0A916EI75_9GLOM</name>
<evidence type="ECO:0000256" key="1">
    <source>
        <dbReference type="ARBA" id="ARBA00004123"/>
    </source>
</evidence>
<dbReference type="InterPro" id="IPR052035">
    <property type="entry name" value="ZnF_BED_domain_contain"/>
</dbReference>
<keyword evidence="3" id="KW-0863">Zinc-finger</keyword>
<organism evidence="7 8">
    <name type="scientific">Rhizophagus irregularis</name>
    <dbReference type="NCBI Taxonomy" id="588596"/>
    <lineage>
        <taxon>Eukaryota</taxon>
        <taxon>Fungi</taxon>
        <taxon>Fungi incertae sedis</taxon>
        <taxon>Mucoromycota</taxon>
        <taxon>Glomeromycotina</taxon>
        <taxon>Glomeromycetes</taxon>
        <taxon>Glomerales</taxon>
        <taxon>Glomeraceae</taxon>
        <taxon>Rhizophagus</taxon>
    </lineage>
</organism>
<dbReference type="EMBL" id="CAGKOT010000052">
    <property type="protein sequence ID" value="CAB5384784.1"/>
    <property type="molecule type" value="Genomic_DNA"/>
</dbReference>
<proteinExistence type="predicted"/>
<dbReference type="PANTHER" id="PTHR46481">
    <property type="entry name" value="ZINC FINGER BED DOMAIN-CONTAINING PROTEIN 4"/>
    <property type="match status" value="1"/>
</dbReference>
<dbReference type="GO" id="GO:0008270">
    <property type="term" value="F:zinc ion binding"/>
    <property type="evidence" value="ECO:0007669"/>
    <property type="project" value="UniProtKB-KW"/>
</dbReference>
<gene>
    <name evidence="7" type="ORF">CHRIB12_LOCUS19011</name>
</gene>
<dbReference type="GO" id="GO:0005634">
    <property type="term" value="C:nucleus"/>
    <property type="evidence" value="ECO:0007669"/>
    <property type="project" value="UniProtKB-SubCell"/>
</dbReference>
<feature type="domain" description="DUF659" evidence="6">
    <location>
        <begin position="55"/>
        <end position="189"/>
    </location>
</feature>
<dbReference type="OrthoDB" id="2439304at2759"/>
<keyword evidence="2" id="KW-0479">Metal-binding</keyword>
<evidence type="ECO:0000256" key="3">
    <source>
        <dbReference type="ARBA" id="ARBA00022771"/>
    </source>
</evidence>
<evidence type="ECO:0000256" key="5">
    <source>
        <dbReference type="ARBA" id="ARBA00023242"/>
    </source>
</evidence>
<accession>A0A916EI75</accession>
<evidence type="ECO:0000313" key="8">
    <source>
        <dbReference type="Proteomes" id="UP000684084"/>
    </source>
</evidence>
<keyword evidence="5" id="KW-0539">Nucleus</keyword>
<evidence type="ECO:0000259" key="6">
    <source>
        <dbReference type="Pfam" id="PF04937"/>
    </source>
</evidence>